<dbReference type="Pfam" id="PF10604">
    <property type="entry name" value="Polyketide_cyc2"/>
    <property type="match status" value="1"/>
</dbReference>
<dbReference type="SUPFAM" id="SSF55961">
    <property type="entry name" value="Bet v1-like"/>
    <property type="match status" value="1"/>
</dbReference>
<gene>
    <name evidence="1" type="ORF">HGB44_05875</name>
</gene>
<sequence>MAYGEARLVMEQSPREIIEFVLDLHEYQKVDDKLAKVYRVERDGDEVVFRFRPRLMGLPGPVTTQRVAVNAAGDRIDVSGLPSWTDSFVRFHAFFHFSDVDEGTLVHRRVEFRFSPPMSWLMDRAVGRWLARDVPRELHNAREYLRNGSTSR</sequence>
<name>A0A7X6MAG7_9ACTN</name>
<dbReference type="AlphaFoldDB" id="A0A7X6MAG7"/>
<accession>A0A7X6MAG7</accession>
<reference evidence="1 2" key="1">
    <citation type="submission" date="2020-04" db="EMBL/GenBank/DDBJ databases">
        <title>MicrobeNet Type strains.</title>
        <authorList>
            <person name="Nicholson A.C."/>
        </authorList>
    </citation>
    <scope>NUCLEOTIDE SEQUENCE [LARGE SCALE GENOMIC DNA]</scope>
    <source>
        <strain evidence="1 2">ATCC 23612</strain>
    </source>
</reference>
<comment type="caution">
    <text evidence="1">The sequence shown here is derived from an EMBL/GenBank/DDBJ whole genome shotgun (WGS) entry which is preliminary data.</text>
</comment>
<dbReference type="InterPro" id="IPR023393">
    <property type="entry name" value="START-like_dom_sf"/>
</dbReference>
<dbReference type="EMBL" id="JAAXPG010000004">
    <property type="protein sequence ID" value="NKY97202.1"/>
    <property type="molecule type" value="Genomic_DNA"/>
</dbReference>
<keyword evidence="2" id="KW-1185">Reference proteome</keyword>
<dbReference type="InterPro" id="IPR019587">
    <property type="entry name" value="Polyketide_cyclase/dehydratase"/>
</dbReference>
<dbReference type="CDD" id="cd07812">
    <property type="entry name" value="SRPBCC"/>
    <property type="match status" value="1"/>
</dbReference>
<protein>
    <submittedName>
        <fullName evidence="1">SRPBCC family protein</fullName>
    </submittedName>
</protein>
<evidence type="ECO:0000313" key="1">
    <source>
        <dbReference type="EMBL" id="NKY97202.1"/>
    </source>
</evidence>
<dbReference type="RefSeq" id="WP_061082478.1">
    <property type="nucleotide sequence ID" value="NZ_JAAXPG010000004.1"/>
</dbReference>
<proteinExistence type="predicted"/>
<dbReference type="Proteomes" id="UP000553209">
    <property type="component" value="Unassembled WGS sequence"/>
</dbReference>
<dbReference type="Gene3D" id="3.30.530.20">
    <property type="match status" value="1"/>
</dbReference>
<evidence type="ECO:0000313" key="2">
    <source>
        <dbReference type="Proteomes" id="UP000553209"/>
    </source>
</evidence>
<organism evidence="1 2">
    <name type="scientific">Nocardiopsis alborubida</name>
    <dbReference type="NCBI Taxonomy" id="146802"/>
    <lineage>
        <taxon>Bacteria</taxon>
        <taxon>Bacillati</taxon>
        <taxon>Actinomycetota</taxon>
        <taxon>Actinomycetes</taxon>
        <taxon>Streptosporangiales</taxon>
        <taxon>Nocardiopsidaceae</taxon>
        <taxon>Nocardiopsis</taxon>
    </lineage>
</organism>